<keyword evidence="3 5" id="KW-0067">ATP-binding</keyword>
<dbReference type="AlphaFoldDB" id="A0A6N6JGN2"/>
<accession>A0A6N6JGN2</accession>
<comment type="pathway">
    <text evidence="5">Cofactor biosynthesis; coenzyme A biosynthesis; CoA from (R)-pantothenate: step 5/5.</text>
</comment>
<name>A0A6N6JGN2_9RHOB</name>
<gene>
    <name evidence="5 7" type="primary">coaE</name>
    <name evidence="7" type="ORF">KIN_16230</name>
</gene>
<comment type="catalytic activity">
    <reaction evidence="5">
        <text>3'-dephospho-CoA + ATP = ADP + CoA + H(+)</text>
        <dbReference type="Rhea" id="RHEA:18245"/>
        <dbReference type="ChEBI" id="CHEBI:15378"/>
        <dbReference type="ChEBI" id="CHEBI:30616"/>
        <dbReference type="ChEBI" id="CHEBI:57287"/>
        <dbReference type="ChEBI" id="CHEBI:57328"/>
        <dbReference type="ChEBI" id="CHEBI:456216"/>
        <dbReference type="EC" id="2.7.1.24"/>
    </reaction>
</comment>
<evidence type="ECO:0000313" key="7">
    <source>
        <dbReference type="EMBL" id="GFE64549.1"/>
    </source>
</evidence>
<protein>
    <recommendedName>
        <fullName evidence="5 6">Dephospho-CoA kinase</fullName>
        <ecNumber evidence="5 6">2.7.1.24</ecNumber>
    </recommendedName>
    <alternativeName>
        <fullName evidence="5">Dephosphocoenzyme A kinase</fullName>
    </alternativeName>
</protein>
<keyword evidence="4 5" id="KW-0173">Coenzyme A biosynthesis</keyword>
<dbReference type="HAMAP" id="MF_00376">
    <property type="entry name" value="Dephospho_CoA_kinase"/>
    <property type="match status" value="1"/>
</dbReference>
<keyword evidence="5 7" id="KW-0418">Kinase</keyword>
<comment type="subcellular location">
    <subcellularLocation>
        <location evidence="5">Cytoplasm</location>
    </subcellularLocation>
</comment>
<feature type="binding site" evidence="5">
    <location>
        <begin position="15"/>
        <end position="20"/>
    </location>
    <ligand>
        <name>ATP</name>
        <dbReference type="ChEBI" id="CHEBI:30616"/>
    </ligand>
</feature>
<reference evidence="7 8" key="1">
    <citation type="submission" date="2019-12" db="EMBL/GenBank/DDBJ databases">
        <title>Litoreibacter badius sp. nov., a novel bacteriochlorophyll a-containing bacterium in the genus Litoreibacter.</title>
        <authorList>
            <person name="Kanamuro M."/>
            <person name="Takabe Y."/>
            <person name="Mori K."/>
            <person name="Takaichi S."/>
            <person name="Hanada S."/>
        </authorList>
    </citation>
    <scope>NUCLEOTIDE SEQUENCE [LARGE SCALE GENOMIC DNA]</scope>
    <source>
        <strain evidence="7 8">K6</strain>
    </source>
</reference>
<dbReference type="CDD" id="cd02022">
    <property type="entry name" value="DPCK"/>
    <property type="match status" value="1"/>
</dbReference>
<proteinExistence type="inferred from homology"/>
<dbReference type="Proteomes" id="UP000436822">
    <property type="component" value="Unassembled WGS sequence"/>
</dbReference>
<dbReference type="OrthoDB" id="9812943at2"/>
<dbReference type="UniPathway" id="UPA00241">
    <property type="reaction ID" value="UER00356"/>
</dbReference>
<dbReference type="GO" id="GO:0004140">
    <property type="term" value="F:dephospho-CoA kinase activity"/>
    <property type="evidence" value="ECO:0007669"/>
    <property type="project" value="UniProtKB-UniRule"/>
</dbReference>
<evidence type="ECO:0000256" key="4">
    <source>
        <dbReference type="ARBA" id="ARBA00022993"/>
    </source>
</evidence>
<dbReference type="Gene3D" id="3.40.50.300">
    <property type="entry name" value="P-loop containing nucleotide triphosphate hydrolases"/>
    <property type="match status" value="1"/>
</dbReference>
<dbReference type="InterPro" id="IPR027417">
    <property type="entry name" value="P-loop_NTPase"/>
</dbReference>
<keyword evidence="5" id="KW-0963">Cytoplasm</keyword>
<dbReference type="Pfam" id="PF01121">
    <property type="entry name" value="CoaE"/>
    <property type="match status" value="1"/>
</dbReference>
<dbReference type="GO" id="GO:0005524">
    <property type="term" value="F:ATP binding"/>
    <property type="evidence" value="ECO:0007669"/>
    <property type="project" value="UniProtKB-UniRule"/>
</dbReference>
<dbReference type="RefSeq" id="WP_159805818.1">
    <property type="nucleotide sequence ID" value="NZ_BLJE01000002.1"/>
</dbReference>
<comment type="function">
    <text evidence="5">Catalyzes the phosphorylation of the 3'-hydroxyl group of dephosphocoenzyme A to form coenzyme A.</text>
</comment>
<dbReference type="EMBL" id="BLJE01000002">
    <property type="protein sequence ID" value="GFE64549.1"/>
    <property type="molecule type" value="Genomic_DNA"/>
</dbReference>
<dbReference type="PANTHER" id="PTHR10695:SF46">
    <property type="entry name" value="BIFUNCTIONAL COENZYME A SYNTHASE-RELATED"/>
    <property type="match status" value="1"/>
</dbReference>
<evidence type="ECO:0000256" key="1">
    <source>
        <dbReference type="ARBA" id="ARBA00009018"/>
    </source>
</evidence>
<evidence type="ECO:0000256" key="3">
    <source>
        <dbReference type="ARBA" id="ARBA00022840"/>
    </source>
</evidence>
<sequence>MINRPYKLGLTGSIGMGKSTTANLFRELGIPVWDADAAVAALYEKEGAAVPLISAVLPDAIRDGAVDRAALKNKIAVDPEVLRTLEKIVHPLVQADRKAFAKVNSTAPILIFDIPLLFETNGDAEMDGVLVVTTSPDEQRRRVLDRGQMTEAEFEIILSRQLPDLEKRARADYVLETNSIDQTRADVVALIKKLEAKNA</sequence>
<dbReference type="EC" id="2.7.1.24" evidence="5 6"/>
<dbReference type="InterPro" id="IPR001977">
    <property type="entry name" value="Depp_CoAkinase"/>
</dbReference>
<dbReference type="PANTHER" id="PTHR10695">
    <property type="entry name" value="DEPHOSPHO-COA KINASE-RELATED"/>
    <property type="match status" value="1"/>
</dbReference>
<comment type="similarity">
    <text evidence="1 5">Belongs to the CoaE family.</text>
</comment>
<evidence type="ECO:0000256" key="6">
    <source>
        <dbReference type="NCBIfam" id="TIGR00152"/>
    </source>
</evidence>
<dbReference type="NCBIfam" id="TIGR00152">
    <property type="entry name" value="dephospho-CoA kinase"/>
    <property type="match status" value="1"/>
</dbReference>
<keyword evidence="5" id="KW-0808">Transferase</keyword>
<evidence type="ECO:0000313" key="8">
    <source>
        <dbReference type="Proteomes" id="UP000436822"/>
    </source>
</evidence>
<keyword evidence="2 5" id="KW-0547">Nucleotide-binding</keyword>
<dbReference type="PROSITE" id="PS51219">
    <property type="entry name" value="DPCK"/>
    <property type="match status" value="1"/>
</dbReference>
<evidence type="ECO:0000256" key="5">
    <source>
        <dbReference type="HAMAP-Rule" id="MF_00376"/>
    </source>
</evidence>
<dbReference type="GO" id="GO:0005737">
    <property type="term" value="C:cytoplasm"/>
    <property type="evidence" value="ECO:0007669"/>
    <property type="project" value="UniProtKB-SubCell"/>
</dbReference>
<organism evidence="7 8">
    <name type="scientific">Litoreibacter roseus</name>
    <dbReference type="NCBI Taxonomy" id="2601869"/>
    <lineage>
        <taxon>Bacteria</taxon>
        <taxon>Pseudomonadati</taxon>
        <taxon>Pseudomonadota</taxon>
        <taxon>Alphaproteobacteria</taxon>
        <taxon>Rhodobacterales</taxon>
        <taxon>Roseobacteraceae</taxon>
        <taxon>Litoreibacter</taxon>
    </lineage>
</organism>
<evidence type="ECO:0000256" key="2">
    <source>
        <dbReference type="ARBA" id="ARBA00022741"/>
    </source>
</evidence>
<dbReference type="SUPFAM" id="SSF52540">
    <property type="entry name" value="P-loop containing nucleoside triphosphate hydrolases"/>
    <property type="match status" value="1"/>
</dbReference>
<dbReference type="GO" id="GO:0015937">
    <property type="term" value="P:coenzyme A biosynthetic process"/>
    <property type="evidence" value="ECO:0007669"/>
    <property type="project" value="UniProtKB-UniRule"/>
</dbReference>
<comment type="caution">
    <text evidence="7">The sequence shown here is derived from an EMBL/GenBank/DDBJ whole genome shotgun (WGS) entry which is preliminary data.</text>
</comment>
<keyword evidence="8" id="KW-1185">Reference proteome</keyword>